<evidence type="ECO:0000256" key="1">
    <source>
        <dbReference type="ARBA" id="ARBA00023015"/>
    </source>
</evidence>
<evidence type="ECO:0000259" key="5">
    <source>
        <dbReference type="PROSITE" id="PS51063"/>
    </source>
</evidence>
<sequence length="215" mass="23570">MWLDHFAPLHKLDADARENLARLPELKIPKGKILFSAGSPCQGFVVLLEGGVRVGVTAENGRRLVLYRIAPGETCVQTTLCLMGALDYSAEGVAETDLRLVVVPPPLFKRLMRESGEFSEFVFERFGARLAEMMRLVETIAFLRVDARLAGAVLARAGDAASFEATHQELAEDIGAAREVVSRQLSLFQRAGLVRLSRGRIEIGDRAGLEDFSNS</sequence>
<keyword evidence="3" id="KW-0804">Transcription</keyword>
<evidence type="ECO:0000313" key="6">
    <source>
        <dbReference type="EMBL" id="MTV31494.1"/>
    </source>
</evidence>
<feature type="domain" description="HTH crp-type" evidence="5">
    <location>
        <begin position="143"/>
        <end position="207"/>
    </location>
</feature>
<gene>
    <name evidence="6" type="ORF">GJ654_10850</name>
</gene>
<dbReference type="InterPro" id="IPR018490">
    <property type="entry name" value="cNMP-bd_dom_sf"/>
</dbReference>
<dbReference type="GO" id="GO:0003677">
    <property type="term" value="F:DNA binding"/>
    <property type="evidence" value="ECO:0007669"/>
    <property type="project" value="UniProtKB-KW"/>
</dbReference>
<dbReference type="GO" id="GO:0005829">
    <property type="term" value="C:cytosol"/>
    <property type="evidence" value="ECO:0007669"/>
    <property type="project" value="TreeGrafter"/>
</dbReference>
<dbReference type="Pfam" id="PF00027">
    <property type="entry name" value="cNMP_binding"/>
    <property type="match status" value="1"/>
</dbReference>
<accession>A0A6N8DRQ2</accession>
<dbReference type="Gene3D" id="2.60.120.10">
    <property type="entry name" value="Jelly Rolls"/>
    <property type="match status" value="1"/>
</dbReference>
<dbReference type="CDD" id="cd00038">
    <property type="entry name" value="CAP_ED"/>
    <property type="match status" value="1"/>
</dbReference>
<dbReference type="InterPro" id="IPR050397">
    <property type="entry name" value="Env_Response_Regulators"/>
</dbReference>
<evidence type="ECO:0000313" key="7">
    <source>
        <dbReference type="Proteomes" id="UP000439113"/>
    </source>
</evidence>
<organism evidence="6 7">
    <name type="scientific">Rhodoblastus acidophilus</name>
    <name type="common">Rhodopseudomonas acidophila</name>
    <dbReference type="NCBI Taxonomy" id="1074"/>
    <lineage>
        <taxon>Bacteria</taxon>
        <taxon>Pseudomonadati</taxon>
        <taxon>Pseudomonadota</taxon>
        <taxon>Alphaproteobacteria</taxon>
        <taxon>Hyphomicrobiales</taxon>
        <taxon>Rhodoblastaceae</taxon>
        <taxon>Rhodoblastus</taxon>
    </lineage>
</organism>
<dbReference type="Pfam" id="PF13545">
    <property type="entry name" value="HTH_Crp_2"/>
    <property type="match status" value="1"/>
</dbReference>
<keyword evidence="1" id="KW-0805">Transcription regulation</keyword>
<dbReference type="EMBL" id="WNKS01000008">
    <property type="protein sequence ID" value="MTV31494.1"/>
    <property type="molecule type" value="Genomic_DNA"/>
</dbReference>
<dbReference type="AlphaFoldDB" id="A0A6N8DRQ2"/>
<evidence type="ECO:0000256" key="2">
    <source>
        <dbReference type="ARBA" id="ARBA00023125"/>
    </source>
</evidence>
<dbReference type="InterPro" id="IPR012318">
    <property type="entry name" value="HTH_CRP"/>
</dbReference>
<dbReference type="Proteomes" id="UP000439113">
    <property type="component" value="Unassembled WGS sequence"/>
</dbReference>
<dbReference type="PROSITE" id="PS51063">
    <property type="entry name" value="HTH_CRP_2"/>
    <property type="match status" value="1"/>
</dbReference>
<dbReference type="PANTHER" id="PTHR24567">
    <property type="entry name" value="CRP FAMILY TRANSCRIPTIONAL REGULATORY PROTEIN"/>
    <property type="match status" value="1"/>
</dbReference>
<dbReference type="SMART" id="SM00419">
    <property type="entry name" value="HTH_CRP"/>
    <property type="match status" value="1"/>
</dbReference>
<dbReference type="SUPFAM" id="SSF46785">
    <property type="entry name" value="Winged helix' DNA-binding domain"/>
    <property type="match status" value="1"/>
</dbReference>
<keyword evidence="2" id="KW-0238">DNA-binding</keyword>
<dbReference type="InterPro" id="IPR000595">
    <property type="entry name" value="cNMP-bd_dom"/>
</dbReference>
<dbReference type="PROSITE" id="PS50042">
    <property type="entry name" value="CNMP_BINDING_3"/>
    <property type="match status" value="1"/>
</dbReference>
<evidence type="ECO:0000256" key="3">
    <source>
        <dbReference type="ARBA" id="ARBA00023163"/>
    </source>
</evidence>
<feature type="domain" description="Cyclic nucleotide-binding" evidence="4">
    <location>
        <begin position="23"/>
        <end position="129"/>
    </location>
</feature>
<proteinExistence type="predicted"/>
<evidence type="ECO:0000259" key="4">
    <source>
        <dbReference type="PROSITE" id="PS50042"/>
    </source>
</evidence>
<reference evidence="6 7" key="1">
    <citation type="submission" date="2019-11" db="EMBL/GenBank/DDBJ databases">
        <title>Whole-genome sequence of a Rhodoblastus acidophilus DSM 142.</title>
        <authorList>
            <person name="Kyndt J.A."/>
            <person name="Meyer T.E."/>
        </authorList>
    </citation>
    <scope>NUCLEOTIDE SEQUENCE [LARGE SCALE GENOMIC DNA]</scope>
    <source>
        <strain evidence="6 7">DSM 142</strain>
    </source>
</reference>
<comment type="caution">
    <text evidence="6">The sequence shown here is derived from an EMBL/GenBank/DDBJ whole genome shotgun (WGS) entry which is preliminary data.</text>
</comment>
<dbReference type="GO" id="GO:0003700">
    <property type="term" value="F:DNA-binding transcription factor activity"/>
    <property type="evidence" value="ECO:0007669"/>
    <property type="project" value="TreeGrafter"/>
</dbReference>
<dbReference type="InterPro" id="IPR036388">
    <property type="entry name" value="WH-like_DNA-bd_sf"/>
</dbReference>
<dbReference type="InterPro" id="IPR014710">
    <property type="entry name" value="RmlC-like_jellyroll"/>
</dbReference>
<protein>
    <submittedName>
        <fullName evidence="6">Helix-turn-helix domain-containing protein</fullName>
    </submittedName>
</protein>
<dbReference type="Gene3D" id="1.10.10.10">
    <property type="entry name" value="Winged helix-like DNA-binding domain superfamily/Winged helix DNA-binding domain"/>
    <property type="match status" value="1"/>
</dbReference>
<dbReference type="PANTHER" id="PTHR24567:SF74">
    <property type="entry name" value="HTH-TYPE TRANSCRIPTIONAL REGULATOR ARCR"/>
    <property type="match status" value="1"/>
</dbReference>
<dbReference type="InterPro" id="IPR036390">
    <property type="entry name" value="WH_DNA-bd_sf"/>
</dbReference>
<dbReference type="SUPFAM" id="SSF51206">
    <property type="entry name" value="cAMP-binding domain-like"/>
    <property type="match status" value="1"/>
</dbReference>
<name>A0A6N8DRQ2_RHOAC</name>
<dbReference type="RefSeq" id="WP_155446177.1">
    <property type="nucleotide sequence ID" value="NZ_JAOQNR010000009.1"/>
</dbReference>
<dbReference type="OrthoDB" id="9776746at2"/>